<reference evidence="11" key="1">
    <citation type="journal article" date="2020" name="mSystems">
        <title>Genome- and Community-Level Interaction Insights into Carbon Utilization and Element Cycling Functions of Hydrothermarchaeota in Hydrothermal Sediment.</title>
        <authorList>
            <person name="Zhou Z."/>
            <person name="Liu Y."/>
            <person name="Xu W."/>
            <person name="Pan J."/>
            <person name="Luo Z.H."/>
            <person name="Li M."/>
        </authorList>
    </citation>
    <scope>NUCLEOTIDE SEQUENCE [LARGE SCALE GENOMIC DNA]</scope>
    <source>
        <strain evidence="11">SpSt-1261</strain>
    </source>
</reference>
<evidence type="ECO:0000256" key="5">
    <source>
        <dbReference type="ARBA" id="ARBA00022975"/>
    </source>
</evidence>
<feature type="binding site" evidence="9">
    <location>
        <position position="36"/>
    </location>
    <ligand>
        <name>substrate</name>
    </ligand>
</feature>
<dbReference type="Proteomes" id="UP000652307">
    <property type="component" value="Unassembled WGS sequence"/>
</dbReference>
<dbReference type="EMBL" id="DSFH01000058">
    <property type="protein sequence ID" value="HEW64330.1"/>
    <property type="molecule type" value="Genomic_DNA"/>
</dbReference>
<evidence type="ECO:0000256" key="4">
    <source>
        <dbReference type="ARBA" id="ARBA00022793"/>
    </source>
</evidence>
<dbReference type="UniPathway" id="UPA00070">
    <property type="reaction ID" value="UER00120"/>
</dbReference>
<feature type="domain" description="Orotidine 5'-phosphate decarboxylase" evidence="10">
    <location>
        <begin position="4"/>
        <end position="214"/>
    </location>
</feature>
<gene>
    <name evidence="11" type="primary">pyrF</name>
    <name evidence="11" type="ORF">ENO39_04670</name>
    <name evidence="12" type="ORF">IOK49_02900</name>
</gene>
<accession>A0A7C2ZE35</accession>
<evidence type="ECO:0000256" key="2">
    <source>
        <dbReference type="ARBA" id="ARBA00012321"/>
    </source>
</evidence>
<evidence type="ECO:0000313" key="11">
    <source>
        <dbReference type="EMBL" id="HEW64330.1"/>
    </source>
</evidence>
<evidence type="ECO:0000256" key="1">
    <source>
        <dbReference type="ARBA" id="ARBA00004861"/>
    </source>
</evidence>
<dbReference type="NCBIfam" id="TIGR01740">
    <property type="entry name" value="pyrF"/>
    <property type="match status" value="1"/>
</dbReference>
<evidence type="ECO:0000256" key="6">
    <source>
        <dbReference type="ARBA" id="ARBA00023239"/>
    </source>
</evidence>
<feature type="binding site" evidence="9">
    <location>
        <position position="198"/>
    </location>
    <ligand>
        <name>substrate</name>
    </ligand>
</feature>
<dbReference type="EMBL" id="JADEZV010000001">
    <property type="protein sequence ID" value="MBE9391026.1"/>
    <property type="molecule type" value="Genomic_DNA"/>
</dbReference>
<feature type="binding site" evidence="9">
    <location>
        <position position="122"/>
    </location>
    <ligand>
        <name>substrate</name>
    </ligand>
</feature>
<evidence type="ECO:0000256" key="9">
    <source>
        <dbReference type="PIRSR" id="PIRSR614732-2"/>
    </source>
</evidence>
<feature type="active site" description="For OMPdecase activity" evidence="8">
    <location>
        <position position="66"/>
    </location>
</feature>
<evidence type="ECO:0000256" key="8">
    <source>
        <dbReference type="PIRSR" id="PIRSR614732-1"/>
    </source>
</evidence>
<dbReference type="SUPFAM" id="SSF51366">
    <property type="entry name" value="Ribulose-phoshate binding barrel"/>
    <property type="match status" value="1"/>
</dbReference>
<dbReference type="GO" id="GO:0044205">
    <property type="term" value="P:'de novo' UMP biosynthetic process"/>
    <property type="evidence" value="ECO:0007669"/>
    <property type="project" value="UniProtKB-UniPathway"/>
</dbReference>
<feature type="active site" description="For OMPdecase activity" evidence="8">
    <location>
        <position position="69"/>
    </location>
</feature>
<name>A0A7C2ZE35_9CREN</name>
<dbReference type="Pfam" id="PF00215">
    <property type="entry name" value="OMPdecase"/>
    <property type="match status" value="1"/>
</dbReference>
<dbReference type="PANTHER" id="PTHR32119:SF2">
    <property type="entry name" value="OROTIDINE 5'-PHOSPHATE DECARBOXYLASE"/>
    <property type="match status" value="1"/>
</dbReference>
<dbReference type="InterPro" id="IPR011060">
    <property type="entry name" value="RibuloseP-bd_barrel"/>
</dbReference>
<dbReference type="Gene3D" id="3.20.20.70">
    <property type="entry name" value="Aldolase class I"/>
    <property type="match status" value="1"/>
</dbReference>
<feature type="active site" description="For OMPdecase activity" evidence="8">
    <location>
        <position position="64"/>
    </location>
</feature>
<evidence type="ECO:0000256" key="3">
    <source>
        <dbReference type="ARBA" id="ARBA00021923"/>
    </source>
</evidence>
<dbReference type="InterPro" id="IPR013785">
    <property type="entry name" value="Aldolase_TIM"/>
</dbReference>
<dbReference type="InterPro" id="IPR014732">
    <property type="entry name" value="OMPdecase"/>
</dbReference>
<comment type="pathway">
    <text evidence="1">Pyrimidine metabolism; UMP biosynthesis via de novo pathway; UMP from orotate: step 2/2.</text>
</comment>
<feature type="binding site" evidence="9">
    <location>
        <position position="199"/>
    </location>
    <ligand>
        <name>substrate</name>
    </ligand>
</feature>
<evidence type="ECO:0000259" key="10">
    <source>
        <dbReference type="SMART" id="SM00934"/>
    </source>
</evidence>
<dbReference type="SMART" id="SM00934">
    <property type="entry name" value="OMPdecase"/>
    <property type="match status" value="1"/>
</dbReference>
<reference evidence="12" key="2">
    <citation type="submission" date="2020-10" db="EMBL/GenBank/DDBJ databases">
        <title>Fervidococcus fontis strain 3639Fd - the first crenarchaeon capable of growth on lipids.</title>
        <authorList>
            <person name="Kochetkova T.V."/>
            <person name="Elcheninov A.G."/>
            <person name="Toschakov S.V."/>
            <person name="Kublanov I.V."/>
        </authorList>
    </citation>
    <scope>NUCLEOTIDE SEQUENCE</scope>
    <source>
        <strain evidence="12">3639Fd</strain>
    </source>
</reference>
<protein>
    <recommendedName>
        <fullName evidence="3">Orotidine 5'-phosphate decarboxylase</fullName>
        <ecNumber evidence="2">4.1.1.23</ecNumber>
    </recommendedName>
    <alternativeName>
        <fullName evidence="7">OMP decarboxylase</fullName>
    </alternativeName>
</protein>
<organism evidence="11">
    <name type="scientific">Fervidicoccus fontis</name>
    <dbReference type="NCBI Taxonomy" id="683846"/>
    <lineage>
        <taxon>Archaea</taxon>
        <taxon>Thermoproteota</taxon>
        <taxon>Thermoprotei</taxon>
        <taxon>Fervidicoccales</taxon>
        <taxon>Fervidicoccaceae</taxon>
        <taxon>Fervidicoccus</taxon>
    </lineage>
</organism>
<feature type="binding site" evidence="9">
    <location>
        <position position="10"/>
    </location>
    <ligand>
        <name>substrate</name>
    </ligand>
</feature>
<dbReference type="AlphaFoldDB" id="A0A7C2ZE35"/>
<comment type="caution">
    <text evidence="11">The sequence shown here is derived from an EMBL/GenBank/DDBJ whole genome shotgun (WGS) entry which is preliminary data.</text>
</comment>
<sequence>MVKIIIIALDPPPNVDEVEWIENRFYELNGLVSGFKIGLPAVLRNGLESYKRIFKDYKGLLIADFKLADIGDIMSMSAEIIKSYGFNAMIAHSFVGYSNAIDKLSKKAKDLGLKLILVVSMSHEGSKEYIDGHLNDFLQIAVKANAWGVVAPATRVDVIRNVRSKVGKDIKILSPGVGAQGADFGSAICNGADYEIIGRSITGAENIKEKATQIIKTIEERVKICRGLQ</sequence>
<dbReference type="PANTHER" id="PTHR32119">
    <property type="entry name" value="OROTIDINE 5'-PHOSPHATE DECARBOXYLASE"/>
    <property type="match status" value="1"/>
</dbReference>
<dbReference type="InterPro" id="IPR001754">
    <property type="entry name" value="OMPdeCOase_dom"/>
</dbReference>
<keyword evidence="4" id="KW-0210">Decarboxylase</keyword>
<proteinExistence type="predicted"/>
<evidence type="ECO:0000313" key="12">
    <source>
        <dbReference type="EMBL" id="MBE9391026.1"/>
    </source>
</evidence>
<dbReference type="RefSeq" id="WP_193803518.1">
    <property type="nucleotide sequence ID" value="NZ_DSFH01000058.1"/>
</dbReference>
<evidence type="ECO:0000256" key="7">
    <source>
        <dbReference type="ARBA" id="ARBA00033428"/>
    </source>
</evidence>
<keyword evidence="6 11" id="KW-0456">Lyase</keyword>
<keyword evidence="5" id="KW-0665">Pyrimidine biosynthesis</keyword>
<dbReference type="Proteomes" id="UP000886076">
    <property type="component" value="Unassembled WGS sequence"/>
</dbReference>
<dbReference type="CDD" id="cd04725">
    <property type="entry name" value="OMP_decarboxylase_like"/>
    <property type="match status" value="1"/>
</dbReference>
<dbReference type="EC" id="4.1.1.23" evidence="2"/>
<dbReference type="GO" id="GO:0006207">
    <property type="term" value="P:'de novo' pyrimidine nucleobase biosynthetic process"/>
    <property type="evidence" value="ECO:0007669"/>
    <property type="project" value="InterPro"/>
</dbReference>
<dbReference type="GO" id="GO:0004590">
    <property type="term" value="F:orotidine-5'-phosphate decarboxylase activity"/>
    <property type="evidence" value="ECO:0007669"/>
    <property type="project" value="UniProtKB-EC"/>
</dbReference>
<dbReference type="GO" id="GO:0005829">
    <property type="term" value="C:cytosol"/>
    <property type="evidence" value="ECO:0007669"/>
    <property type="project" value="TreeGrafter"/>
</dbReference>